<dbReference type="Pfam" id="PF25790">
    <property type="entry name" value="BCD1"/>
    <property type="match status" value="1"/>
</dbReference>
<evidence type="ECO:0000256" key="6">
    <source>
        <dbReference type="ARBA" id="ARBA00049654"/>
    </source>
</evidence>
<sequence length="320" mass="37188">MRLGICEVCAAKEALYACPKCEVKTCSLACVLIHKKELKCDGRRDRTKFVPLSEMTAREFMSDYCFLEEATRYTENRKTDKCKGYTHENKNLPQTLHRLRTAATKRNIHLRLLLPNFSRRRQNTTYLDWKRKHLYWRVEWLFVNTAPVEEGKTISFVDARCDETHTLAALALKYVDLEEETARDRRKQLFHHQTAGIGQLSFWLRAEGVRNSSRRCYLLEANKTLGENLTGKTIVEFPTIFVNYEQRPPTGYQQIESDEEMEEEEEEDLEAPKTSKVEPSESEETTEEIPDSELNHILQELAASLANPEDPPMDTESDTE</sequence>
<dbReference type="FunCoup" id="B3MRZ6">
    <property type="interactions" value="566"/>
</dbReference>
<dbReference type="Pfam" id="PF04438">
    <property type="entry name" value="zf-HIT"/>
    <property type="match status" value="1"/>
</dbReference>
<reference evidence="10 11" key="1">
    <citation type="journal article" date="2007" name="Nature">
        <title>Evolution of genes and genomes on the Drosophila phylogeny.</title>
        <authorList>
            <consortium name="Drosophila 12 Genomes Consortium"/>
            <person name="Clark A.G."/>
            <person name="Eisen M.B."/>
            <person name="Smith D.R."/>
            <person name="Bergman C.M."/>
            <person name="Oliver B."/>
            <person name="Markow T.A."/>
            <person name="Kaufman T.C."/>
            <person name="Kellis M."/>
            <person name="Gelbart W."/>
            <person name="Iyer V.N."/>
            <person name="Pollard D.A."/>
            <person name="Sackton T.B."/>
            <person name="Larracuente A.M."/>
            <person name="Singh N.D."/>
            <person name="Abad J.P."/>
            <person name="Abt D.N."/>
            <person name="Adryan B."/>
            <person name="Aguade M."/>
            <person name="Akashi H."/>
            <person name="Anderson W.W."/>
            <person name="Aquadro C.F."/>
            <person name="Ardell D.H."/>
            <person name="Arguello R."/>
            <person name="Artieri C.G."/>
            <person name="Barbash D.A."/>
            <person name="Barker D."/>
            <person name="Barsanti P."/>
            <person name="Batterham P."/>
            <person name="Batzoglou S."/>
            <person name="Begun D."/>
            <person name="Bhutkar A."/>
            <person name="Blanco E."/>
            <person name="Bosak S.A."/>
            <person name="Bradley R.K."/>
            <person name="Brand A.D."/>
            <person name="Brent M.R."/>
            <person name="Brooks A.N."/>
            <person name="Brown R.H."/>
            <person name="Butlin R.K."/>
            <person name="Caggese C."/>
            <person name="Calvi B.R."/>
            <person name="Bernardo de Carvalho A."/>
            <person name="Caspi A."/>
            <person name="Castrezana S."/>
            <person name="Celniker S.E."/>
            <person name="Chang J.L."/>
            <person name="Chapple C."/>
            <person name="Chatterji S."/>
            <person name="Chinwalla A."/>
            <person name="Civetta A."/>
            <person name="Clifton S.W."/>
            <person name="Comeron J.M."/>
            <person name="Costello J.C."/>
            <person name="Coyne J.A."/>
            <person name="Daub J."/>
            <person name="David R.G."/>
            <person name="Delcher A.L."/>
            <person name="Delehaunty K."/>
            <person name="Do C.B."/>
            <person name="Ebling H."/>
            <person name="Edwards K."/>
            <person name="Eickbush T."/>
            <person name="Evans J.D."/>
            <person name="Filipski A."/>
            <person name="Findeiss S."/>
            <person name="Freyhult E."/>
            <person name="Fulton L."/>
            <person name="Fulton R."/>
            <person name="Garcia A.C."/>
            <person name="Gardiner A."/>
            <person name="Garfield D.A."/>
            <person name="Garvin B.E."/>
            <person name="Gibson G."/>
            <person name="Gilbert D."/>
            <person name="Gnerre S."/>
            <person name="Godfrey J."/>
            <person name="Good R."/>
            <person name="Gotea V."/>
            <person name="Gravely B."/>
            <person name="Greenberg A.J."/>
            <person name="Griffiths-Jones S."/>
            <person name="Gross S."/>
            <person name="Guigo R."/>
            <person name="Gustafson E.A."/>
            <person name="Haerty W."/>
            <person name="Hahn M.W."/>
            <person name="Halligan D.L."/>
            <person name="Halpern A.L."/>
            <person name="Halter G.M."/>
            <person name="Han M.V."/>
            <person name="Heger A."/>
            <person name="Hillier L."/>
            <person name="Hinrichs A.S."/>
            <person name="Holmes I."/>
            <person name="Hoskins R.A."/>
            <person name="Hubisz M.J."/>
            <person name="Hultmark D."/>
            <person name="Huntley M.A."/>
            <person name="Jaffe D.B."/>
            <person name="Jagadeeshan S."/>
            <person name="Jeck W.R."/>
            <person name="Johnson J."/>
            <person name="Jones C.D."/>
            <person name="Jordan W.C."/>
            <person name="Karpen G.H."/>
            <person name="Kataoka E."/>
            <person name="Keightley P.D."/>
            <person name="Kheradpour P."/>
            <person name="Kirkness E.F."/>
            <person name="Koerich L.B."/>
            <person name="Kristiansen K."/>
            <person name="Kudrna D."/>
            <person name="Kulathinal R.J."/>
            <person name="Kumar S."/>
            <person name="Kwok R."/>
            <person name="Lander E."/>
            <person name="Langley C.H."/>
            <person name="Lapoint R."/>
            <person name="Lazzaro B.P."/>
            <person name="Lee S.J."/>
            <person name="Levesque L."/>
            <person name="Li R."/>
            <person name="Lin C.F."/>
            <person name="Lin M.F."/>
            <person name="Lindblad-Toh K."/>
            <person name="Llopart A."/>
            <person name="Long M."/>
            <person name="Low L."/>
            <person name="Lozovsky E."/>
            <person name="Lu J."/>
            <person name="Luo M."/>
            <person name="Machado C.A."/>
            <person name="Makalowski W."/>
            <person name="Marzo M."/>
            <person name="Matsuda M."/>
            <person name="Matzkin L."/>
            <person name="McAllister B."/>
            <person name="McBride C.S."/>
            <person name="McKernan B."/>
            <person name="McKernan K."/>
            <person name="Mendez-Lago M."/>
            <person name="Minx P."/>
            <person name="Mollenhauer M.U."/>
            <person name="Montooth K."/>
            <person name="Mount S.M."/>
            <person name="Mu X."/>
            <person name="Myers E."/>
            <person name="Negre B."/>
            <person name="Newfeld S."/>
            <person name="Nielsen R."/>
            <person name="Noor M.A."/>
            <person name="O'Grady P."/>
            <person name="Pachter L."/>
            <person name="Papaceit M."/>
            <person name="Parisi M.J."/>
            <person name="Parisi M."/>
            <person name="Parts L."/>
            <person name="Pedersen J.S."/>
            <person name="Pesole G."/>
            <person name="Phillippy A.M."/>
            <person name="Ponting C.P."/>
            <person name="Pop M."/>
            <person name="Porcelli D."/>
            <person name="Powell J.R."/>
            <person name="Prohaska S."/>
            <person name="Pruitt K."/>
            <person name="Puig M."/>
            <person name="Quesneville H."/>
            <person name="Ram K.R."/>
            <person name="Rand D."/>
            <person name="Rasmussen M.D."/>
            <person name="Reed L.K."/>
            <person name="Reenan R."/>
            <person name="Reily A."/>
            <person name="Remington K.A."/>
            <person name="Rieger T.T."/>
            <person name="Ritchie M.G."/>
            <person name="Robin C."/>
            <person name="Rogers Y.H."/>
            <person name="Rohde C."/>
            <person name="Rozas J."/>
            <person name="Rubenfield M.J."/>
            <person name="Ruiz A."/>
            <person name="Russo S."/>
            <person name="Salzberg S.L."/>
            <person name="Sanchez-Gracia A."/>
            <person name="Saranga D.J."/>
            <person name="Sato H."/>
            <person name="Schaeffer S.W."/>
            <person name="Schatz M.C."/>
            <person name="Schlenke T."/>
            <person name="Schwartz R."/>
            <person name="Segarra C."/>
            <person name="Singh R.S."/>
            <person name="Sirot L."/>
            <person name="Sirota M."/>
            <person name="Sisneros N.B."/>
            <person name="Smith C.D."/>
            <person name="Smith T.F."/>
            <person name="Spieth J."/>
            <person name="Stage D.E."/>
            <person name="Stark A."/>
            <person name="Stephan W."/>
            <person name="Strausberg R.L."/>
            <person name="Strempel S."/>
            <person name="Sturgill D."/>
            <person name="Sutton G."/>
            <person name="Sutton G.G."/>
            <person name="Tao W."/>
            <person name="Teichmann S."/>
            <person name="Tobari Y.N."/>
            <person name="Tomimura Y."/>
            <person name="Tsolas J.M."/>
            <person name="Valente V.L."/>
            <person name="Venter E."/>
            <person name="Venter J.C."/>
            <person name="Vicario S."/>
            <person name="Vieira F.G."/>
            <person name="Vilella A.J."/>
            <person name="Villasante A."/>
            <person name="Walenz B."/>
            <person name="Wang J."/>
            <person name="Wasserman M."/>
            <person name="Watts T."/>
            <person name="Wilson D."/>
            <person name="Wilson R.K."/>
            <person name="Wing R.A."/>
            <person name="Wolfner M.F."/>
            <person name="Wong A."/>
            <person name="Wong G.K."/>
            <person name="Wu C.I."/>
            <person name="Wu G."/>
            <person name="Yamamoto D."/>
            <person name="Yang H.P."/>
            <person name="Yang S.P."/>
            <person name="Yorke J.A."/>
            <person name="Yoshida K."/>
            <person name="Zdobnov E."/>
            <person name="Zhang P."/>
            <person name="Zhang Y."/>
            <person name="Zimin A.V."/>
            <person name="Baldwin J."/>
            <person name="Abdouelleil A."/>
            <person name="Abdulkadir J."/>
            <person name="Abebe A."/>
            <person name="Abera B."/>
            <person name="Abreu J."/>
            <person name="Acer S.C."/>
            <person name="Aftuck L."/>
            <person name="Alexander A."/>
            <person name="An P."/>
            <person name="Anderson E."/>
            <person name="Anderson S."/>
            <person name="Arachi H."/>
            <person name="Azer M."/>
            <person name="Bachantsang P."/>
            <person name="Barry A."/>
            <person name="Bayul T."/>
            <person name="Berlin A."/>
            <person name="Bessette D."/>
            <person name="Bloom T."/>
            <person name="Blye J."/>
            <person name="Boguslavskiy L."/>
            <person name="Bonnet C."/>
            <person name="Boukhgalter B."/>
            <person name="Bourzgui I."/>
            <person name="Brown A."/>
            <person name="Cahill P."/>
            <person name="Channer S."/>
            <person name="Cheshatsang Y."/>
            <person name="Chuda L."/>
            <person name="Citroen M."/>
            <person name="Collymore A."/>
            <person name="Cooke P."/>
            <person name="Costello M."/>
            <person name="D'Aco K."/>
            <person name="Daza R."/>
            <person name="De Haan G."/>
            <person name="DeGray S."/>
            <person name="DeMaso C."/>
            <person name="Dhargay N."/>
            <person name="Dooley K."/>
            <person name="Dooley E."/>
            <person name="Doricent M."/>
            <person name="Dorje P."/>
            <person name="Dorjee K."/>
            <person name="Dupes A."/>
            <person name="Elong R."/>
            <person name="Falk J."/>
            <person name="Farina A."/>
            <person name="Faro S."/>
            <person name="Ferguson D."/>
            <person name="Fisher S."/>
            <person name="Foley C.D."/>
            <person name="Franke A."/>
            <person name="Friedrich D."/>
            <person name="Gadbois L."/>
            <person name="Gearin G."/>
            <person name="Gearin C.R."/>
            <person name="Giannoukos G."/>
            <person name="Goode T."/>
            <person name="Graham J."/>
            <person name="Grandbois E."/>
            <person name="Grewal S."/>
            <person name="Gyaltsen K."/>
            <person name="Hafez N."/>
            <person name="Hagos B."/>
            <person name="Hall J."/>
            <person name="Henson C."/>
            <person name="Hollinger A."/>
            <person name="Honan T."/>
            <person name="Huard M.D."/>
            <person name="Hughes L."/>
            <person name="Hurhula B."/>
            <person name="Husby M.E."/>
            <person name="Kamat A."/>
            <person name="Kanga B."/>
            <person name="Kashin S."/>
            <person name="Khazanovich D."/>
            <person name="Kisner P."/>
            <person name="Lance K."/>
            <person name="Lara M."/>
            <person name="Lee W."/>
            <person name="Lennon N."/>
            <person name="Letendre F."/>
            <person name="LeVine R."/>
            <person name="Lipovsky A."/>
            <person name="Liu X."/>
            <person name="Liu J."/>
            <person name="Liu S."/>
            <person name="Lokyitsang T."/>
            <person name="Lokyitsang Y."/>
            <person name="Lubonja R."/>
            <person name="Lui A."/>
            <person name="MacDonald P."/>
            <person name="Magnisalis V."/>
            <person name="Maru K."/>
            <person name="Matthews C."/>
            <person name="McCusker W."/>
            <person name="McDonough S."/>
            <person name="Mehta T."/>
            <person name="Meldrim J."/>
            <person name="Meneus L."/>
            <person name="Mihai O."/>
            <person name="Mihalev A."/>
            <person name="Mihova T."/>
            <person name="Mittelman R."/>
            <person name="Mlenga V."/>
            <person name="Montmayeur A."/>
            <person name="Mulrain L."/>
            <person name="Navidi A."/>
            <person name="Naylor J."/>
            <person name="Negash T."/>
            <person name="Nguyen T."/>
            <person name="Nguyen N."/>
            <person name="Nicol R."/>
            <person name="Norbu C."/>
            <person name="Norbu N."/>
            <person name="Novod N."/>
            <person name="O'Neill B."/>
            <person name="Osman S."/>
            <person name="Markiewicz E."/>
            <person name="Oyono O.L."/>
            <person name="Patti C."/>
            <person name="Phunkhang P."/>
            <person name="Pierre F."/>
            <person name="Priest M."/>
            <person name="Raghuraman S."/>
            <person name="Rege F."/>
            <person name="Reyes R."/>
            <person name="Rise C."/>
            <person name="Rogov P."/>
            <person name="Ross K."/>
            <person name="Ryan E."/>
            <person name="Settipalli S."/>
            <person name="Shea T."/>
            <person name="Sherpa N."/>
            <person name="Shi L."/>
            <person name="Shih D."/>
            <person name="Sparrow T."/>
            <person name="Spaulding J."/>
            <person name="Stalker J."/>
            <person name="Stange-Thomann N."/>
            <person name="Stavropoulos S."/>
            <person name="Stone C."/>
            <person name="Strader C."/>
            <person name="Tesfaye S."/>
            <person name="Thomson T."/>
            <person name="Thoulutsang Y."/>
            <person name="Thoulutsang D."/>
            <person name="Topham K."/>
            <person name="Topping I."/>
            <person name="Tsamla T."/>
            <person name="Vassiliev H."/>
            <person name="Vo A."/>
            <person name="Wangchuk T."/>
            <person name="Wangdi T."/>
            <person name="Weiand M."/>
            <person name="Wilkinson J."/>
            <person name="Wilson A."/>
            <person name="Yadav S."/>
            <person name="Young G."/>
            <person name="Yu Q."/>
            <person name="Zembek L."/>
            <person name="Zhong D."/>
            <person name="Zimmer A."/>
            <person name="Zwirko Z."/>
            <person name="Jaffe D.B."/>
            <person name="Alvarez P."/>
            <person name="Brockman W."/>
            <person name="Butler J."/>
            <person name="Chin C."/>
            <person name="Gnerre S."/>
            <person name="Grabherr M."/>
            <person name="Kleber M."/>
            <person name="Mauceli E."/>
            <person name="MacCallum I."/>
        </authorList>
    </citation>
    <scope>NUCLEOTIDE SEQUENCE [LARGE SCALE GENOMIC DNA]</scope>
    <source>
        <strain evidence="11">Tucson 14024-0371.13</strain>
    </source>
</reference>
<dbReference type="SUPFAM" id="SSF144232">
    <property type="entry name" value="HIT/MYND zinc finger-like"/>
    <property type="match status" value="1"/>
</dbReference>
<keyword evidence="11" id="KW-1185">Reference proteome</keyword>
<dbReference type="GO" id="GO:0070761">
    <property type="term" value="C:pre-snoRNP complex"/>
    <property type="evidence" value="ECO:0007669"/>
    <property type="project" value="TreeGrafter"/>
</dbReference>
<keyword evidence="2" id="KW-0479">Metal-binding</keyword>
<dbReference type="OMA" id="YWRVEWL"/>
<feature type="compositionally biased region" description="Basic and acidic residues" evidence="8">
    <location>
        <begin position="270"/>
        <end position="279"/>
    </location>
</feature>
<evidence type="ECO:0000313" key="11">
    <source>
        <dbReference type="Proteomes" id="UP000007801"/>
    </source>
</evidence>
<evidence type="ECO:0000259" key="9">
    <source>
        <dbReference type="PROSITE" id="PS51083"/>
    </source>
</evidence>
<protein>
    <recommendedName>
        <fullName evidence="9">HIT-type domain-containing protein</fullName>
    </recommendedName>
</protein>
<evidence type="ECO:0000256" key="5">
    <source>
        <dbReference type="ARBA" id="ARBA00049598"/>
    </source>
</evidence>
<feature type="domain" description="HIT-type" evidence="9">
    <location>
        <begin position="6"/>
        <end position="40"/>
    </location>
</feature>
<comment type="similarity">
    <text evidence="6">Belongs to the BCD1 family.</text>
</comment>
<dbReference type="Proteomes" id="UP000007801">
    <property type="component" value="Unassembled WGS sequence"/>
</dbReference>
<accession>B3MRZ6</accession>
<feature type="compositionally biased region" description="Acidic residues" evidence="8">
    <location>
        <begin position="256"/>
        <end position="269"/>
    </location>
</feature>
<dbReference type="GO" id="GO:0000463">
    <property type="term" value="P:maturation of LSU-rRNA from tricistronic rRNA transcript (SSU-rRNA, 5.8S rRNA, LSU-rRNA)"/>
    <property type="evidence" value="ECO:0007669"/>
    <property type="project" value="TreeGrafter"/>
</dbReference>
<dbReference type="CDD" id="cd23023">
    <property type="entry name" value="zf-HIT_BCD1"/>
    <property type="match status" value="1"/>
</dbReference>
<feature type="compositionally biased region" description="Acidic residues" evidence="8">
    <location>
        <begin position="280"/>
        <end position="291"/>
    </location>
</feature>
<keyword evidence="1" id="KW-0597">Phosphoprotein</keyword>
<dbReference type="HOGENOM" id="CLU_025524_2_0_1"/>
<gene>
    <name evidence="10" type="primary">Dana\GF20899</name>
    <name evidence="10" type="synonym">dana_GLEANR_4141</name>
    <name evidence="10" type="ORF">GF20899</name>
</gene>
<evidence type="ECO:0000256" key="2">
    <source>
        <dbReference type="ARBA" id="ARBA00022723"/>
    </source>
</evidence>
<dbReference type="PROSITE" id="PS51083">
    <property type="entry name" value="ZF_HIT"/>
    <property type="match status" value="1"/>
</dbReference>
<dbReference type="Gene3D" id="3.30.60.190">
    <property type="match status" value="1"/>
</dbReference>
<dbReference type="GO" id="GO:0048254">
    <property type="term" value="P:snoRNA localization"/>
    <property type="evidence" value="ECO:0007669"/>
    <property type="project" value="TreeGrafter"/>
</dbReference>
<dbReference type="GO" id="GO:0005634">
    <property type="term" value="C:nucleus"/>
    <property type="evidence" value="ECO:0007669"/>
    <property type="project" value="TreeGrafter"/>
</dbReference>
<organism evidence="10 11">
    <name type="scientific">Drosophila ananassae</name>
    <name type="common">Fruit fly</name>
    <dbReference type="NCBI Taxonomy" id="7217"/>
    <lineage>
        <taxon>Eukaryota</taxon>
        <taxon>Metazoa</taxon>
        <taxon>Ecdysozoa</taxon>
        <taxon>Arthropoda</taxon>
        <taxon>Hexapoda</taxon>
        <taxon>Insecta</taxon>
        <taxon>Pterygota</taxon>
        <taxon>Neoptera</taxon>
        <taxon>Endopterygota</taxon>
        <taxon>Diptera</taxon>
        <taxon>Brachycera</taxon>
        <taxon>Muscomorpha</taxon>
        <taxon>Ephydroidea</taxon>
        <taxon>Drosophilidae</taxon>
        <taxon>Drosophila</taxon>
        <taxon>Sophophora</taxon>
    </lineage>
</organism>
<dbReference type="EMBL" id="CH902622">
    <property type="protein sequence ID" value="EDV34551.1"/>
    <property type="molecule type" value="Genomic_DNA"/>
</dbReference>
<comment type="function">
    <text evidence="5">Required for box C/D snoRNAs accumulation involved in snoRNA processing, snoRNA transport to the nucleolus and ribosome biogenesis.</text>
</comment>
<keyword evidence="3 7" id="KW-0863">Zinc-finger</keyword>
<dbReference type="PhylomeDB" id="B3MRZ6"/>
<dbReference type="InterPro" id="IPR051639">
    <property type="entry name" value="BCD1"/>
</dbReference>
<evidence type="ECO:0000313" key="10">
    <source>
        <dbReference type="EMBL" id="EDV34551.1"/>
    </source>
</evidence>
<dbReference type="eggNOG" id="KOG2858">
    <property type="taxonomic scope" value="Eukaryota"/>
</dbReference>
<dbReference type="GO" id="GO:0000492">
    <property type="term" value="P:box C/D snoRNP assembly"/>
    <property type="evidence" value="ECO:0007669"/>
    <property type="project" value="TreeGrafter"/>
</dbReference>
<name>B3MRZ6_DROAN</name>
<dbReference type="InParanoid" id="B3MRZ6"/>
<feature type="region of interest" description="Disordered" evidence="8">
    <location>
        <begin position="255"/>
        <end position="320"/>
    </location>
</feature>
<evidence type="ECO:0000256" key="8">
    <source>
        <dbReference type="SAM" id="MobiDB-lite"/>
    </source>
</evidence>
<dbReference type="KEGG" id="dan:6503591"/>
<evidence type="ECO:0000256" key="3">
    <source>
        <dbReference type="ARBA" id="ARBA00022771"/>
    </source>
</evidence>
<dbReference type="InterPro" id="IPR057721">
    <property type="entry name" value="BCD1_alpha/beta"/>
</dbReference>
<dbReference type="AlphaFoldDB" id="B3MRZ6"/>
<evidence type="ECO:0000256" key="1">
    <source>
        <dbReference type="ARBA" id="ARBA00022553"/>
    </source>
</evidence>
<dbReference type="InterPro" id="IPR007529">
    <property type="entry name" value="Znf_HIT"/>
</dbReference>
<dbReference type="PANTHER" id="PTHR13483">
    <property type="entry name" value="BOX C_D SNORNA PROTEIN 1-RELATED"/>
    <property type="match status" value="1"/>
</dbReference>
<dbReference type="GO" id="GO:0008270">
    <property type="term" value="F:zinc ion binding"/>
    <property type="evidence" value="ECO:0007669"/>
    <property type="project" value="UniProtKB-UniRule"/>
</dbReference>
<dbReference type="PANTHER" id="PTHR13483:SF3">
    <property type="entry name" value="BOX C_D SNORNA PROTEIN 1"/>
    <property type="match status" value="1"/>
</dbReference>
<dbReference type="OrthoDB" id="272357at2759"/>
<evidence type="ECO:0000256" key="4">
    <source>
        <dbReference type="ARBA" id="ARBA00022833"/>
    </source>
</evidence>
<proteinExistence type="inferred from homology"/>
<keyword evidence="4" id="KW-0862">Zinc</keyword>
<dbReference type="STRING" id="7217.B3MRZ6"/>
<evidence type="ECO:0000256" key="7">
    <source>
        <dbReference type="PROSITE-ProRule" id="PRU00453"/>
    </source>
</evidence>
<dbReference type="GeneID" id="6503591"/>
<feature type="compositionally biased region" description="Acidic residues" evidence="8">
    <location>
        <begin position="311"/>
        <end position="320"/>
    </location>
</feature>